<evidence type="ECO:0000313" key="3">
    <source>
        <dbReference type="Proteomes" id="UP000002484"/>
    </source>
</evidence>
<gene>
    <name evidence="2" type="ordered locus">FraEuI1c_5819</name>
</gene>
<reference evidence="2 3" key="1">
    <citation type="submission" date="2010-10" db="EMBL/GenBank/DDBJ databases">
        <title>Complete sequence of Frankia sp. EuI1c.</title>
        <authorList>
            <consortium name="US DOE Joint Genome Institute"/>
            <person name="Lucas S."/>
            <person name="Copeland A."/>
            <person name="Lapidus A."/>
            <person name="Cheng J.-F."/>
            <person name="Bruce D."/>
            <person name="Goodwin L."/>
            <person name="Pitluck S."/>
            <person name="Chertkov O."/>
            <person name="Detter J.C."/>
            <person name="Han C."/>
            <person name="Tapia R."/>
            <person name="Land M."/>
            <person name="Hauser L."/>
            <person name="Jeffries C."/>
            <person name="Kyrpides N."/>
            <person name="Ivanova N."/>
            <person name="Mikhailova N."/>
            <person name="Beauchemin N."/>
            <person name="Sen A."/>
            <person name="Sur S.A."/>
            <person name="Gtari M."/>
            <person name="Wall L."/>
            <person name="Tisa L."/>
            <person name="Woyke T."/>
        </authorList>
    </citation>
    <scope>NUCLEOTIDE SEQUENCE [LARGE SCALE GENOMIC DNA]</scope>
    <source>
        <strain evidence="3">DSM 45817 / CECT 9037 / EuI1c</strain>
    </source>
</reference>
<dbReference type="SUPFAM" id="SSF46955">
    <property type="entry name" value="Putative DNA-binding domain"/>
    <property type="match status" value="1"/>
</dbReference>
<name>E3IX31_PSEI1</name>
<dbReference type="InterPro" id="IPR009061">
    <property type="entry name" value="DNA-bd_dom_put_sf"/>
</dbReference>
<dbReference type="GO" id="GO:0003677">
    <property type="term" value="F:DNA binding"/>
    <property type="evidence" value="ECO:0007669"/>
    <property type="project" value="InterPro"/>
</dbReference>
<dbReference type="InParanoid" id="E3IX31"/>
<dbReference type="Pfam" id="PF12728">
    <property type="entry name" value="HTH_17"/>
    <property type="match status" value="1"/>
</dbReference>
<dbReference type="STRING" id="298654.FraEuI1c_5819"/>
<proteinExistence type="predicted"/>
<feature type="domain" description="Helix-turn-helix" evidence="1">
    <location>
        <begin position="28"/>
        <end position="68"/>
    </location>
</feature>
<protein>
    <submittedName>
        <fullName evidence="2">DNA binding domain protein, excisionase family</fullName>
    </submittedName>
</protein>
<dbReference type="HOGENOM" id="CLU_2478849_0_0_11"/>
<dbReference type="KEGG" id="fri:FraEuI1c_5819"/>
<evidence type="ECO:0000259" key="1">
    <source>
        <dbReference type="Pfam" id="PF12728"/>
    </source>
</evidence>
<dbReference type="NCBIfam" id="TIGR01764">
    <property type="entry name" value="excise"/>
    <property type="match status" value="1"/>
</dbReference>
<keyword evidence="3" id="KW-1185">Reference proteome</keyword>
<sequence length="87" mass="8934">MSAVTVGVGSGRAIAITQGADGPSEHPLMTVPEAAKALRVSEMTIRRAIHSGEMPFVKIGRAYRVPRSFVTGVLAQADQAASQGGAS</sequence>
<dbReference type="InterPro" id="IPR010093">
    <property type="entry name" value="SinI_DNA-bd"/>
</dbReference>
<dbReference type="EMBL" id="CP002299">
    <property type="protein sequence ID" value="ADP83803.1"/>
    <property type="molecule type" value="Genomic_DNA"/>
</dbReference>
<accession>E3IX31</accession>
<dbReference type="AlphaFoldDB" id="E3IX31"/>
<evidence type="ECO:0000313" key="2">
    <source>
        <dbReference type="EMBL" id="ADP83803.1"/>
    </source>
</evidence>
<dbReference type="InterPro" id="IPR041657">
    <property type="entry name" value="HTH_17"/>
</dbReference>
<organism evidence="2 3">
    <name type="scientific">Pseudofrankia inefficax (strain DSM 45817 / CECT 9037 / DDB 130130 / EuI1c)</name>
    <name type="common">Frankia inefficax</name>
    <dbReference type="NCBI Taxonomy" id="298654"/>
    <lineage>
        <taxon>Bacteria</taxon>
        <taxon>Bacillati</taxon>
        <taxon>Actinomycetota</taxon>
        <taxon>Actinomycetes</taxon>
        <taxon>Frankiales</taxon>
        <taxon>Frankiaceae</taxon>
        <taxon>Pseudofrankia</taxon>
    </lineage>
</organism>
<dbReference type="Proteomes" id="UP000002484">
    <property type="component" value="Chromosome"/>
</dbReference>